<dbReference type="InterPro" id="IPR023614">
    <property type="entry name" value="Porin_dom_sf"/>
</dbReference>
<evidence type="ECO:0000313" key="2">
    <source>
        <dbReference type="Proteomes" id="UP000063063"/>
    </source>
</evidence>
<dbReference type="Proteomes" id="UP000063063">
    <property type="component" value="Chromosome 35"/>
</dbReference>
<dbReference type="AlphaFoldDB" id="A0A088S3D1"/>
<dbReference type="OrthoDB" id="270586at2759"/>
<sequence length="278" mass="30283">MSAPPSYEDLAKVVRDYLMKGSDVTGWHLDAKEDVVPNRLNAYPFASPNAIGVHLFYECPDCHTTVKSRVSAAFKSWREYLPTIIYQTKLNDVSEKIEVDAAAATVKVAAEHPVFNASCKTLLLDGFTTNANVATRVSNQLFAGASLQYDPKRSGVRDFTAIMVRYACPNIRNGDLLGKYSLQNGFSVHLRVPLHTYIDAAVVAERRCFIAGVQGCSPCGARIMLNANVSDGTYTATAIRNLNDIWKVTATLTAPFASGDGCAAPRFGLKFTNMNASE</sequence>
<dbReference type="Gene3D" id="2.40.160.10">
    <property type="entry name" value="Porin"/>
    <property type="match status" value="1"/>
</dbReference>
<keyword evidence="2" id="KW-1185">Reference proteome</keyword>
<dbReference type="VEuPathDB" id="TriTrypDB:LPMP_355250"/>
<protein>
    <submittedName>
        <fullName evidence="1">Uncharacterized protein</fullName>
    </submittedName>
</protein>
<organism evidence="1 2">
    <name type="scientific">Leishmania panamensis</name>
    <dbReference type="NCBI Taxonomy" id="5679"/>
    <lineage>
        <taxon>Eukaryota</taxon>
        <taxon>Discoba</taxon>
        <taxon>Euglenozoa</taxon>
        <taxon>Kinetoplastea</taxon>
        <taxon>Metakinetoplastina</taxon>
        <taxon>Trypanosomatida</taxon>
        <taxon>Trypanosomatidae</taxon>
        <taxon>Leishmaniinae</taxon>
        <taxon>Leishmania</taxon>
        <taxon>Leishmania guyanensis species complex</taxon>
    </lineage>
</organism>
<gene>
    <name evidence="1" type="ORF">LPMP_355250</name>
</gene>
<name>A0A088S3D1_LEIPA</name>
<dbReference type="eggNOG" id="ENOG502S1G4">
    <property type="taxonomic scope" value="Eukaryota"/>
</dbReference>
<reference evidence="1 2" key="1">
    <citation type="journal article" date="2015" name="Sci. Rep.">
        <title>The genome of Leishmania panamensis: insights into genomics of the L. (Viannia) subgenus.</title>
        <authorList>
            <person name="Llanes A."/>
            <person name="Restrepo C.M."/>
            <person name="Vecchio G.D."/>
            <person name="Anguizola F.J."/>
            <person name="Lleonart R."/>
        </authorList>
    </citation>
    <scope>NUCLEOTIDE SEQUENCE [LARGE SCALE GENOMIC DNA]</scope>
    <source>
        <strain evidence="1 2">MHOM/PA/94/PSC-1</strain>
    </source>
</reference>
<dbReference type="KEGG" id="lpan:LPMP_355250"/>
<accession>A0A088S3D1</accession>
<dbReference type="EMBL" id="CP009404">
    <property type="protein sequence ID" value="AIO02656.1"/>
    <property type="molecule type" value="Genomic_DNA"/>
</dbReference>
<dbReference type="GeneID" id="22579553"/>
<dbReference type="RefSeq" id="XP_010703456.1">
    <property type="nucleotide sequence ID" value="XM_010705154.1"/>
</dbReference>
<proteinExistence type="predicted"/>
<evidence type="ECO:0000313" key="1">
    <source>
        <dbReference type="EMBL" id="AIO02656.1"/>
    </source>
</evidence>
<dbReference type="VEuPathDB" id="TriTrypDB:LPAL13_350061000"/>